<keyword evidence="2" id="KW-1185">Reference proteome</keyword>
<sequence length="91" mass="9856">MIPDGDSKRLGAQAMQDSMNAYKEGEGRMLWREKLCEPKKNVGGRKMIEVLVGCVSSDDGGFVFAGTSSELAEEGTAESVTWEQANVVDLL</sequence>
<protein>
    <submittedName>
        <fullName evidence="1">Uncharacterized protein</fullName>
    </submittedName>
</protein>
<reference evidence="2" key="1">
    <citation type="submission" date="2013-09" db="EMBL/GenBank/DDBJ databases">
        <title>Corchorus olitorius genome sequencing.</title>
        <authorList>
            <person name="Alam M."/>
            <person name="Haque M.S."/>
            <person name="Islam M.S."/>
            <person name="Emdad E.M."/>
            <person name="Islam M.M."/>
            <person name="Ahmed B."/>
            <person name="Halim A."/>
            <person name="Hossen Q.M.M."/>
            <person name="Hossain M.Z."/>
            <person name="Ahmed R."/>
            <person name="Khan M.M."/>
            <person name="Islam R."/>
            <person name="Rashid M.M."/>
            <person name="Khan S.A."/>
            <person name="Rahman M.S."/>
            <person name="Alam M."/>
            <person name="Yahiya A.S."/>
            <person name="Khan M.S."/>
            <person name="Azam M.S."/>
            <person name="Haque T."/>
            <person name="Lashkar M.Z.H."/>
            <person name="Akhand A.I."/>
            <person name="Morshed G."/>
            <person name="Roy S."/>
            <person name="Uddin K.S."/>
            <person name="Rabeya T."/>
            <person name="Hossain A.S."/>
            <person name="Chowdhury A."/>
            <person name="Snigdha A.R."/>
            <person name="Mortoza M.S."/>
            <person name="Matin S.A."/>
            <person name="Hoque S.M.E."/>
            <person name="Islam M.K."/>
            <person name="Roy D.K."/>
            <person name="Haider R."/>
            <person name="Moosa M.M."/>
            <person name="Elias S.M."/>
            <person name="Hasan A.M."/>
            <person name="Jahan S."/>
            <person name="Shafiuddin M."/>
            <person name="Mahmood N."/>
            <person name="Shommy N.S."/>
        </authorList>
    </citation>
    <scope>NUCLEOTIDE SEQUENCE [LARGE SCALE GENOMIC DNA]</scope>
    <source>
        <strain evidence="2">cv. O-4</strain>
    </source>
</reference>
<organism evidence="1 2">
    <name type="scientific">Corchorus olitorius</name>
    <dbReference type="NCBI Taxonomy" id="93759"/>
    <lineage>
        <taxon>Eukaryota</taxon>
        <taxon>Viridiplantae</taxon>
        <taxon>Streptophyta</taxon>
        <taxon>Embryophyta</taxon>
        <taxon>Tracheophyta</taxon>
        <taxon>Spermatophyta</taxon>
        <taxon>Magnoliopsida</taxon>
        <taxon>eudicotyledons</taxon>
        <taxon>Gunneridae</taxon>
        <taxon>Pentapetalae</taxon>
        <taxon>rosids</taxon>
        <taxon>malvids</taxon>
        <taxon>Malvales</taxon>
        <taxon>Malvaceae</taxon>
        <taxon>Grewioideae</taxon>
        <taxon>Apeibeae</taxon>
        <taxon>Corchorus</taxon>
    </lineage>
</organism>
<gene>
    <name evidence="1" type="ORF">COLO4_05211</name>
</gene>
<comment type="caution">
    <text evidence="1">The sequence shown here is derived from an EMBL/GenBank/DDBJ whole genome shotgun (WGS) entry which is preliminary data.</text>
</comment>
<evidence type="ECO:0000313" key="1">
    <source>
        <dbReference type="EMBL" id="OMP09703.1"/>
    </source>
</evidence>
<dbReference type="Proteomes" id="UP000187203">
    <property type="component" value="Unassembled WGS sequence"/>
</dbReference>
<evidence type="ECO:0000313" key="2">
    <source>
        <dbReference type="Proteomes" id="UP000187203"/>
    </source>
</evidence>
<dbReference type="EMBL" id="AWUE01012270">
    <property type="protein sequence ID" value="OMP09703.1"/>
    <property type="molecule type" value="Genomic_DNA"/>
</dbReference>
<proteinExistence type="predicted"/>
<dbReference type="AlphaFoldDB" id="A0A1R3KRI2"/>
<name>A0A1R3KRI2_9ROSI</name>
<accession>A0A1R3KRI2</accession>